<reference evidence="3" key="2">
    <citation type="submission" date="2016-10" db="EMBL/GenBank/DDBJ databases">
        <authorList>
            <person name="Varghese N."/>
            <person name="Submissions S."/>
        </authorList>
    </citation>
    <scope>NUCLEOTIDE SEQUENCE [LARGE SCALE GENOMIC DNA]</scope>
    <source>
        <strain evidence="3">R-53102</strain>
    </source>
</reference>
<evidence type="ECO:0000313" key="1">
    <source>
        <dbReference type="EMBL" id="RHW53448.1"/>
    </source>
</evidence>
<keyword evidence="4" id="KW-1185">Reference proteome</keyword>
<name>A0A1I1SH92_9LACO</name>
<dbReference type="RefSeq" id="WP_090093113.1">
    <property type="nucleotide sequence ID" value="NZ_CBCRVU010000001.1"/>
</dbReference>
<evidence type="ECO:0000313" key="3">
    <source>
        <dbReference type="Proteomes" id="UP000199599"/>
    </source>
</evidence>
<dbReference type="AlphaFoldDB" id="A0A1I1SH92"/>
<dbReference type="EMBL" id="FOMN01000004">
    <property type="protein sequence ID" value="SFD45816.1"/>
    <property type="molecule type" value="Genomic_DNA"/>
</dbReference>
<dbReference type="InterPro" id="IPR036166">
    <property type="entry name" value="YxeA-like_sf"/>
</dbReference>
<sequence>MKKIFFSMIATLAVLLTFPFLIHNKYTDYFNPLLKTEISYAQVPKNTQKYYNVQAVNKLGKKLPYKLNFVGGYDASKEYIAIQHKGQYVKLVDYIAGKQMPME</sequence>
<dbReference type="PANTHER" id="PTHR36433:SF3">
    <property type="entry name" value="YXEA FAMILY PROTEIN"/>
    <property type="match status" value="1"/>
</dbReference>
<evidence type="ECO:0000313" key="4">
    <source>
        <dbReference type="Proteomes" id="UP000283380"/>
    </source>
</evidence>
<dbReference type="EMBL" id="QOCU01000001">
    <property type="protein sequence ID" value="RHW53448.1"/>
    <property type="molecule type" value="Genomic_DNA"/>
</dbReference>
<dbReference type="SUPFAM" id="SSF159121">
    <property type="entry name" value="BC4932-like"/>
    <property type="match status" value="1"/>
</dbReference>
<dbReference type="Proteomes" id="UP000283380">
    <property type="component" value="Unassembled WGS sequence"/>
</dbReference>
<organism evidence="2 3">
    <name type="scientific">Lactobacillus bombicola</name>
    <dbReference type="NCBI Taxonomy" id="1505723"/>
    <lineage>
        <taxon>Bacteria</taxon>
        <taxon>Bacillati</taxon>
        <taxon>Bacillota</taxon>
        <taxon>Bacilli</taxon>
        <taxon>Lactobacillales</taxon>
        <taxon>Lactobacillaceae</taxon>
        <taxon>Lactobacillus</taxon>
    </lineage>
</organism>
<dbReference type="Proteomes" id="UP000199599">
    <property type="component" value="Unassembled WGS sequence"/>
</dbReference>
<protein>
    <submittedName>
        <fullName evidence="1">YxeA family protein</fullName>
    </submittedName>
</protein>
<reference evidence="2" key="1">
    <citation type="submission" date="2016-10" db="EMBL/GenBank/DDBJ databases">
        <authorList>
            <person name="de Groot N.N."/>
        </authorList>
    </citation>
    <scope>NUCLEOTIDE SEQUENCE [LARGE SCALE GENOMIC DNA]</scope>
    <source>
        <strain evidence="2">R-53102</strain>
    </source>
</reference>
<dbReference type="NCBIfam" id="TIGR01655">
    <property type="entry name" value="yxeA_fam"/>
    <property type="match status" value="1"/>
</dbReference>
<accession>A0A1I1SH92</accession>
<reference evidence="1 4" key="3">
    <citation type="submission" date="2018-07" db="EMBL/GenBank/DDBJ databases">
        <title>Genome sequences of six Lactobacillus spp. isolated from bumble bee guts.</title>
        <authorList>
            <person name="Motta E.V.S."/>
            <person name="Moran N.A."/>
        </authorList>
    </citation>
    <scope>NUCLEOTIDE SEQUENCE [LARGE SCALE GENOMIC DNA]</scope>
    <source>
        <strain evidence="1 4">BI-4G</strain>
    </source>
</reference>
<evidence type="ECO:0000313" key="2">
    <source>
        <dbReference type="EMBL" id="SFD45816.1"/>
    </source>
</evidence>
<gene>
    <name evidence="1" type="ORF">DS834_00485</name>
    <name evidence="2" type="ORF">SAMN04487792_0945</name>
</gene>
<proteinExistence type="predicted"/>
<dbReference type="InterPro" id="IPR006542">
    <property type="entry name" value="DUF1093"/>
</dbReference>
<dbReference type="PANTHER" id="PTHR36433">
    <property type="entry name" value="HYPOTHETICAL CYTOSOLIC PROTEIN"/>
    <property type="match status" value="1"/>
</dbReference>